<comment type="caution">
    <text evidence="4">The sequence shown here is derived from an EMBL/GenBank/DDBJ whole genome shotgun (WGS) entry which is preliminary data.</text>
</comment>
<dbReference type="PANTHER" id="PTHR43420">
    <property type="entry name" value="ACETYLTRANSFERASE"/>
    <property type="match status" value="1"/>
</dbReference>
<keyword evidence="5" id="KW-1185">Reference proteome</keyword>
<evidence type="ECO:0000256" key="1">
    <source>
        <dbReference type="ARBA" id="ARBA00022679"/>
    </source>
</evidence>
<dbReference type="Proteomes" id="UP000823486">
    <property type="component" value="Unassembled WGS sequence"/>
</dbReference>
<evidence type="ECO:0000256" key="2">
    <source>
        <dbReference type="ARBA" id="ARBA00023315"/>
    </source>
</evidence>
<dbReference type="SUPFAM" id="SSF55729">
    <property type="entry name" value="Acyl-CoA N-acyltransferases (Nat)"/>
    <property type="match status" value="1"/>
</dbReference>
<dbReference type="EMBL" id="JAFBFI010000002">
    <property type="protein sequence ID" value="MBM7691162.1"/>
    <property type="molecule type" value="Genomic_DNA"/>
</dbReference>
<dbReference type="Gene3D" id="3.40.630.30">
    <property type="match status" value="1"/>
</dbReference>
<reference evidence="4 5" key="1">
    <citation type="submission" date="2021-01" db="EMBL/GenBank/DDBJ databases">
        <title>Genomic Encyclopedia of Type Strains, Phase IV (KMG-IV): sequencing the most valuable type-strain genomes for metagenomic binning, comparative biology and taxonomic classification.</title>
        <authorList>
            <person name="Goeker M."/>
        </authorList>
    </citation>
    <scope>NUCLEOTIDE SEQUENCE [LARGE SCALE GENOMIC DNA]</scope>
    <source>
        <strain evidence="4 5">DSM 105482</strain>
    </source>
</reference>
<organism evidence="4 5">
    <name type="scientific">Peribacillus deserti</name>
    <dbReference type="NCBI Taxonomy" id="673318"/>
    <lineage>
        <taxon>Bacteria</taxon>
        <taxon>Bacillati</taxon>
        <taxon>Bacillota</taxon>
        <taxon>Bacilli</taxon>
        <taxon>Bacillales</taxon>
        <taxon>Bacillaceae</taxon>
        <taxon>Peribacillus</taxon>
    </lineage>
</organism>
<dbReference type="InterPro" id="IPR016181">
    <property type="entry name" value="Acyl_CoA_acyltransferase"/>
</dbReference>
<dbReference type="InterPro" id="IPR000182">
    <property type="entry name" value="GNAT_dom"/>
</dbReference>
<keyword evidence="1" id="KW-0808">Transferase</keyword>
<dbReference type="PANTHER" id="PTHR43420:SF52">
    <property type="entry name" value="N-ACETYLTRANSFERASE YODP"/>
    <property type="match status" value="1"/>
</dbReference>
<dbReference type="InterPro" id="IPR050680">
    <property type="entry name" value="YpeA/RimI_acetyltransf"/>
</dbReference>
<accession>A0ABS2QDB7</accession>
<evidence type="ECO:0000313" key="4">
    <source>
        <dbReference type="EMBL" id="MBM7691162.1"/>
    </source>
</evidence>
<gene>
    <name evidence="4" type="ORF">JOC77_000567</name>
</gene>
<dbReference type="Pfam" id="PF00583">
    <property type="entry name" value="Acetyltransf_1"/>
    <property type="match status" value="1"/>
</dbReference>
<evidence type="ECO:0000259" key="3">
    <source>
        <dbReference type="PROSITE" id="PS51186"/>
    </source>
</evidence>
<name>A0ABS2QDB7_9BACI</name>
<keyword evidence="2" id="KW-0012">Acyltransferase</keyword>
<feature type="domain" description="N-acetyltransferase" evidence="3">
    <location>
        <begin position="12"/>
        <end position="162"/>
    </location>
</feature>
<protein>
    <submittedName>
        <fullName evidence="4">Ribosomal protein S18 acetylase RimI-like enzyme</fullName>
    </submittedName>
</protein>
<evidence type="ECO:0000313" key="5">
    <source>
        <dbReference type="Proteomes" id="UP000823486"/>
    </source>
</evidence>
<proteinExistence type="predicted"/>
<sequence length="165" mass="18768">MKLERLGSQHAEPYRRIRLEALQKNPEAFGSSYQEEKDKTIEDFENRIQSKNVFTIGAFEGENLIGIVNLVTETKLKLKHRASIFAMYVQEDYRGSGTGRKLMEEAISLAKTQSGIEQIYLTVVTGNMAAKGLYTSLGFVVYGEDKRALKIGNTYYDEEHMVLFI</sequence>
<dbReference type="RefSeq" id="WP_204538228.1">
    <property type="nucleotide sequence ID" value="NZ_JAFBFI010000002.1"/>
</dbReference>
<dbReference type="CDD" id="cd04301">
    <property type="entry name" value="NAT_SF"/>
    <property type="match status" value="1"/>
</dbReference>
<dbReference type="PROSITE" id="PS51186">
    <property type="entry name" value="GNAT"/>
    <property type="match status" value="1"/>
</dbReference>